<gene>
    <name evidence="1" type="ORF">DFH08DRAFT_692796</name>
</gene>
<proteinExistence type="predicted"/>
<name>A0AAD7AAV7_9AGAR</name>
<organism evidence="1 2">
    <name type="scientific">Mycena albidolilacea</name>
    <dbReference type="NCBI Taxonomy" id="1033008"/>
    <lineage>
        <taxon>Eukaryota</taxon>
        <taxon>Fungi</taxon>
        <taxon>Dikarya</taxon>
        <taxon>Basidiomycota</taxon>
        <taxon>Agaricomycotina</taxon>
        <taxon>Agaricomycetes</taxon>
        <taxon>Agaricomycetidae</taxon>
        <taxon>Agaricales</taxon>
        <taxon>Marasmiineae</taxon>
        <taxon>Mycenaceae</taxon>
        <taxon>Mycena</taxon>
    </lineage>
</organism>
<reference evidence="1" key="1">
    <citation type="submission" date="2023-03" db="EMBL/GenBank/DDBJ databases">
        <title>Massive genome expansion in bonnet fungi (Mycena s.s.) driven by repeated elements and novel gene families across ecological guilds.</title>
        <authorList>
            <consortium name="Lawrence Berkeley National Laboratory"/>
            <person name="Harder C.B."/>
            <person name="Miyauchi S."/>
            <person name="Viragh M."/>
            <person name="Kuo A."/>
            <person name="Thoen E."/>
            <person name="Andreopoulos B."/>
            <person name="Lu D."/>
            <person name="Skrede I."/>
            <person name="Drula E."/>
            <person name="Henrissat B."/>
            <person name="Morin E."/>
            <person name="Kohler A."/>
            <person name="Barry K."/>
            <person name="LaButti K."/>
            <person name="Morin E."/>
            <person name="Salamov A."/>
            <person name="Lipzen A."/>
            <person name="Mereny Z."/>
            <person name="Hegedus B."/>
            <person name="Baldrian P."/>
            <person name="Stursova M."/>
            <person name="Weitz H."/>
            <person name="Taylor A."/>
            <person name="Grigoriev I.V."/>
            <person name="Nagy L.G."/>
            <person name="Martin F."/>
            <person name="Kauserud H."/>
        </authorList>
    </citation>
    <scope>NUCLEOTIDE SEQUENCE</scope>
    <source>
        <strain evidence="1">CBHHK002</strain>
    </source>
</reference>
<accession>A0AAD7AAV7</accession>
<dbReference type="EMBL" id="JARIHO010000011">
    <property type="protein sequence ID" value="KAJ7353089.1"/>
    <property type="molecule type" value="Genomic_DNA"/>
</dbReference>
<dbReference type="Proteomes" id="UP001218218">
    <property type="component" value="Unassembled WGS sequence"/>
</dbReference>
<comment type="caution">
    <text evidence="1">The sequence shown here is derived from an EMBL/GenBank/DDBJ whole genome shotgun (WGS) entry which is preliminary data.</text>
</comment>
<sequence length="133" mass="14446">RLPLVIGMPIFIVDNITVELGLANGSRGTLVNINFEKREGCCYAIPAEVDITLYTSSNPSAIFPHWIAILLAAKSIQFSKGTGKKLYSTHHHQLPFIPGFSFTAHNSQSRSLNAATIHLESCATIAASYVMLS</sequence>
<dbReference type="AlphaFoldDB" id="A0AAD7AAV7"/>
<evidence type="ECO:0000313" key="2">
    <source>
        <dbReference type="Proteomes" id="UP001218218"/>
    </source>
</evidence>
<keyword evidence="2" id="KW-1185">Reference proteome</keyword>
<evidence type="ECO:0000313" key="1">
    <source>
        <dbReference type="EMBL" id="KAJ7353089.1"/>
    </source>
</evidence>
<protein>
    <submittedName>
        <fullName evidence="1">Uncharacterized protein</fullName>
    </submittedName>
</protein>
<feature type="non-terminal residue" evidence="1">
    <location>
        <position position="1"/>
    </location>
</feature>